<proteinExistence type="predicted"/>
<name>A0A382E1A7_9ZZZZ</name>
<dbReference type="EMBL" id="UINC01041866">
    <property type="protein sequence ID" value="SVB43723.1"/>
    <property type="molecule type" value="Genomic_DNA"/>
</dbReference>
<organism evidence="1">
    <name type="scientific">marine metagenome</name>
    <dbReference type="NCBI Taxonomy" id="408172"/>
    <lineage>
        <taxon>unclassified sequences</taxon>
        <taxon>metagenomes</taxon>
        <taxon>ecological metagenomes</taxon>
    </lineage>
</organism>
<protein>
    <submittedName>
        <fullName evidence="1">Uncharacterized protein</fullName>
    </submittedName>
</protein>
<gene>
    <name evidence="1" type="ORF">METZ01_LOCUS196577</name>
</gene>
<dbReference type="AlphaFoldDB" id="A0A382E1A7"/>
<accession>A0A382E1A7</accession>
<evidence type="ECO:0000313" key="1">
    <source>
        <dbReference type="EMBL" id="SVB43723.1"/>
    </source>
</evidence>
<reference evidence="1" key="1">
    <citation type="submission" date="2018-05" db="EMBL/GenBank/DDBJ databases">
        <authorList>
            <person name="Lanie J.A."/>
            <person name="Ng W.-L."/>
            <person name="Kazmierczak K.M."/>
            <person name="Andrzejewski T.M."/>
            <person name="Davidsen T.M."/>
            <person name="Wayne K.J."/>
            <person name="Tettelin H."/>
            <person name="Glass J.I."/>
            <person name="Rusch D."/>
            <person name="Podicherti R."/>
            <person name="Tsui H.-C.T."/>
            <person name="Winkler M.E."/>
        </authorList>
    </citation>
    <scope>NUCLEOTIDE SEQUENCE</scope>
</reference>
<sequence length="121" mass="13901">MSNIKLTEEEKAILNHCLREGEVWASNATDAHVRGCIEEHRQSYLDAKAELGGDYKTAQQKQDDFDKGRLDDYNNASYSVQRSRKYPSIYDYLDGVVKNDQAQIDKYIADCKAVKDKYAKE</sequence>